<dbReference type="EMBL" id="KL198097">
    <property type="protein sequence ID" value="KDQ07974.1"/>
    <property type="molecule type" value="Genomic_DNA"/>
</dbReference>
<feature type="compositionally biased region" description="Pro residues" evidence="1">
    <location>
        <begin position="21"/>
        <end position="32"/>
    </location>
</feature>
<name>A0A067LXP1_BOTB1</name>
<sequence length="55" mass="5971">MRSKDQSTTRQKPVVTMQASPPFPSPPPPCSPPSRAYRPIVLDATSADAPPRKEP</sequence>
<evidence type="ECO:0000313" key="2">
    <source>
        <dbReference type="EMBL" id="KDQ07974.1"/>
    </source>
</evidence>
<dbReference type="HOGENOM" id="CLU_3032043_0_0_1"/>
<gene>
    <name evidence="2" type="ORF">BOTBODRAFT_38315</name>
</gene>
<reference evidence="3" key="1">
    <citation type="journal article" date="2014" name="Proc. Natl. Acad. Sci. U.S.A.">
        <title>Extensive sampling of basidiomycete genomes demonstrates inadequacy of the white-rot/brown-rot paradigm for wood decay fungi.</title>
        <authorList>
            <person name="Riley R."/>
            <person name="Salamov A.A."/>
            <person name="Brown D.W."/>
            <person name="Nagy L.G."/>
            <person name="Floudas D."/>
            <person name="Held B.W."/>
            <person name="Levasseur A."/>
            <person name="Lombard V."/>
            <person name="Morin E."/>
            <person name="Otillar R."/>
            <person name="Lindquist E.A."/>
            <person name="Sun H."/>
            <person name="LaButti K.M."/>
            <person name="Schmutz J."/>
            <person name="Jabbour D."/>
            <person name="Luo H."/>
            <person name="Baker S.E."/>
            <person name="Pisabarro A.G."/>
            <person name="Walton J.D."/>
            <person name="Blanchette R.A."/>
            <person name="Henrissat B."/>
            <person name="Martin F."/>
            <person name="Cullen D."/>
            <person name="Hibbett D.S."/>
            <person name="Grigoriev I.V."/>
        </authorList>
    </citation>
    <scope>NUCLEOTIDE SEQUENCE [LARGE SCALE GENOMIC DNA]</scope>
    <source>
        <strain evidence="3">FD-172 SS1</strain>
    </source>
</reference>
<evidence type="ECO:0000256" key="1">
    <source>
        <dbReference type="SAM" id="MobiDB-lite"/>
    </source>
</evidence>
<proteinExistence type="predicted"/>
<feature type="region of interest" description="Disordered" evidence="1">
    <location>
        <begin position="1"/>
        <end position="55"/>
    </location>
</feature>
<dbReference type="Proteomes" id="UP000027195">
    <property type="component" value="Unassembled WGS sequence"/>
</dbReference>
<organism evidence="2 3">
    <name type="scientific">Botryobasidium botryosum (strain FD-172 SS1)</name>
    <dbReference type="NCBI Taxonomy" id="930990"/>
    <lineage>
        <taxon>Eukaryota</taxon>
        <taxon>Fungi</taxon>
        <taxon>Dikarya</taxon>
        <taxon>Basidiomycota</taxon>
        <taxon>Agaricomycotina</taxon>
        <taxon>Agaricomycetes</taxon>
        <taxon>Cantharellales</taxon>
        <taxon>Botryobasidiaceae</taxon>
        <taxon>Botryobasidium</taxon>
    </lineage>
</organism>
<dbReference type="InParanoid" id="A0A067LXP1"/>
<keyword evidence="3" id="KW-1185">Reference proteome</keyword>
<evidence type="ECO:0000313" key="3">
    <source>
        <dbReference type="Proteomes" id="UP000027195"/>
    </source>
</evidence>
<accession>A0A067LXP1</accession>
<protein>
    <submittedName>
        <fullName evidence="2">Uncharacterized protein</fullName>
    </submittedName>
</protein>
<dbReference type="AlphaFoldDB" id="A0A067LXP1"/>